<protein>
    <recommendedName>
        <fullName evidence="4">Methylamine utilization protein MauE</fullName>
    </recommendedName>
</protein>
<evidence type="ECO:0000313" key="2">
    <source>
        <dbReference type="EMBL" id="GAA4614816.1"/>
    </source>
</evidence>
<proteinExistence type="predicted"/>
<evidence type="ECO:0000313" key="3">
    <source>
        <dbReference type="Proteomes" id="UP001500212"/>
    </source>
</evidence>
<evidence type="ECO:0000256" key="1">
    <source>
        <dbReference type="SAM" id="Phobius"/>
    </source>
</evidence>
<keyword evidence="1" id="KW-0812">Transmembrane</keyword>
<name>A0ABP8TVU7_9ACTN</name>
<organism evidence="2 3">
    <name type="scientific">Actinoallomurus liliacearum</name>
    <dbReference type="NCBI Taxonomy" id="1080073"/>
    <lineage>
        <taxon>Bacteria</taxon>
        <taxon>Bacillati</taxon>
        <taxon>Actinomycetota</taxon>
        <taxon>Actinomycetes</taxon>
        <taxon>Streptosporangiales</taxon>
        <taxon>Thermomonosporaceae</taxon>
        <taxon>Actinoallomurus</taxon>
    </lineage>
</organism>
<reference evidence="3" key="1">
    <citation type="journal article" date="2019" name="Int. J. Syst. Evol. Microbiol.">
        <title>The Global Catalogue of Microorganisms (GCM) 10K type strain sequencing project: providing services to taxonomists for standard genome sequencing and annotation.</title>
        <authorList>
            <consortium name="The Broad Institute Genomics Platform"/>
            <consortium name="The Broad Institute Genome Sequencing Center for Infectious Disease"/>
            <person name="Wu L."/>
            <person name="Ma J."/>
        </authorList>
    </citation>
    <scope>NUCLEOTIDE SEQUENCE [LARGE SCALE GENOMIC DNA]</scope>
    <source>
        <strain evidence="3">JCM 17938</strain>
    </source>
</reference>
<dbReference type="RefSeq" id="WP_345363160.1">
    <property type="nucleotide sequence ID" value="NZ_BAABHJ010000027.1"/>
</dbReference>
<accession>A0ABP8TVU7</accession>
<dbReference type="EMBL" id="BAABHJ010000027">
    <property type="protein sequence ID" value="GAA4614816.1"/>
    <property type="molecule type" value="Genomic_DNA"/>
</dbReference>
<gene>
    <name evidence="2" type="ORF">GCM10023195_64880</name>
</gene>
<comment type="caution">
    <text evidence="2">The sequence shown here is derived from an EMBL/GenBank/DDBJ whole genome shotgun (WGS) entry which is preliminary data.</text>
</comment>
<dbReference type="Proteomes" id="UP001500212">
    <property type="component" value="Unassembled WGS sequence"/>
</dbReference>
<feature type="transmembrane region" description="Helical" evidence="1">
    <location>
        <begin position="70"/>
        <end position="91"/>
    </location>
</feature>
<keyword evidence="1" id="KW-1133">Transmembrane helix</keyword>
<keyword evidence="1" id="KW-0472">Membrane</keyword>
<keyword evidence="3" id="KW-1185">Reference proteome</keyword>
<feature type="transmembrane region" description="Helical" evidence="1">
    <location>
        <begin position="132"/>
        <end position="153"/>
    </location>
</feature>
<evidence type="ECO:0008006" key="4">
    <source>
        <dbReference type="Google" id="ProtNLM"/>
    </source>
</evidence>
<feature type="transmembrane region" description="Helical" evidence="1">
    <location>
        <begin position="103"/>
        <end position="126"/>
    </location>
</feature>
<sequence>MKELTVLCAAAVLVGGVAVLALSFAAKLMDWETTRAVWPVTGGLRALAGPTQVTVVEGLVAVTALLPSPVGVRLGLLAAVFAGYTVAALLMRGRRCACFGDWIPTRFTMAHAVGCAVVAMLALAGILGPPGVWAAGAQAGAGLILAVVAAAWFRRRSAADGHSEPPADVHRIVIFTTESCRYCAALEAQRDRYQAMADCPVEFRRADGDEEVRAAGGAFPAAVAYGADGSAVSEAAHGLAAIRDLLRHSTTPSRRSGSQVST</sequence>